<protein>
    <submittedName>
        <fullName evidence="1">Uncharacterized protein</fullName>
    </submittedName>
</protein>
<name>A0A0E9VKW3_ANGAN</name>
<reference evidence="1" key="1">
    <citation type="submission" date="2014-11" db="EMBL/GenBank/DDBJ databases">
        <authorList>
            <person name="Amaro Gonzalez C."/>
        </authorList>
    </citation>
    <scope>NUCLEOTIDE SEQUENCE</scope>
</reference>
<reference evidence="1" key="2">
    <citation type="journal article" date="2015" name="Fish Shellfish Immunol.">
        <title>Early steps in the European eel (Anguilla anguilla)-Vibrio vulnificus interaction in the gills: Role of the RtxA13 toxin.</title>
        <authorList>
            <person name="Callol A."/>
            <person name="Pajuelo D."/>
            <person name="Ebbesson L."/>
            <person name="Teles M."/>
            <person name="MacKenzie S."/>
            <person name="Amaro C."/>
        </authorList>
    </citation>
    <scope>NUCLEOTIDE SEQUENCE</scope>
</reference>
<accession>A0A0E9VKW3</accession>
<proteinExistence type="predicted"/>
<sequence>MWPLSFVQSGTFSLY</sequence>
<evidence type="ECO:0000313" key="1">
    <source>
        <dbReference type="EMBL" id="JAH78717.1"/>
    </source>
</evidence>
<organism evidence="1">
    <name type="scientific">Anguilla anguilla</name>
    <name type="common">European freshwater eel</name>
    <name type="synonym">Muraena anguilla</name>
    <dbReference type="NCBI Taxonomy" id="7936"/>
    <lineage>
        <taxon>Eukaryota</taxon>
        <taxon>Metazoa</taxon>
        <taxon>Chordata</taxon>
        <taxon>Craniata</taxon>
        <taxon>Vertebrata</taxon>
        <taxon>Euteleostomi</taxon>
        <taxon>Actinopterygii</taxon>
        <taxon>Neopterygii</taxon>
        <taxon>Teleostei</taxon>
        <taxon>Anguilliformes</taxon>
        <taxon>Anguillidae</taxon>
        <taxon>Anguilla</taxon>
    </lineage>
</organism>
<dbReference type="EMBL" id="GBXM01029860">
    <property type="protein sequence ID" value="JAH78717.1"/>
    <property type="molecule type" value="Transcribed_RNA"/>
</dbReference>